<dbReference type="SUPFAM" id="SSF56059">
    <property type="entry name" value="Glutathione synthetase ATP-binding domain-like"/>
    <property type="match status" value="1"/>
</dbReference>
<feature type="binding site" evidence="19">
    <location>
        <position position="266"/>
    </location>
    <ligand>
        <name>Mg(2+)</name>
        <dbReference type="ChEBI" id="CHEBI:18420"/>
        <label>2</label>
    </ligand>
</feature>
<feature type="binding site" evidence="19">
    <location>
        <position position="253"/>
    </location>
    <ligand>
        <name>Mg(2+)</name>
        <dbReference type="ChEBI" id="CHEBI:18420"/>
        <label>1</label>
    </ligand>
</feature>
<evidence type="ECO:0000256" key="5">
    <source>
        <dbReference type="ARBA" id="ARBA00012216"/>
    </source>
</evidence>
<dbReference type="AlphaFoldDB" id="A0A3M8QQV5"/>
<evidence type="ECO:0000256" key="10">
    <source>
        <dbReference type="ARBA" id="ARBA00022840"/>
    </source>
</evidence>
<keyword evidence="14 19" id="KW-0464">Manganese</keyword>
<dbReference type="SUPFAM" id="SSF52440">
    <property type="entry name" value="PreATP-grasp domain"/>
    <property type="match status" value="1"/>
</dbReference>
<dbReference type="InterPro" id="IPR000291">
    <property type="entry name" value="D-Ala_lig_Van_CS"/>
</dbReference>
<accession>A0A3M8QQV5</accession>
<proteinExistence type="inferred from homology"/>
<dbReference type="RefSeq" id="WP_123106060.1">
    <property type="nucleotide sequence ID" value="NZ_CP127527.1"/>
</dbReference>
<dbReference type="GO" id="GO:0008360">
    <property type="term" value="P:regulation of cell shape"/>
    <property type="evidence" value="ECO:0007669"/>
    <property type="project" value="UniProtKB-KW"/>
</dbReference>
<feature type="active site" evidence="18">
    <location>
        <position position="146"/>
    </location>
</feature>
<dbReference type="OrthoDB" id="5297614at2"/>
<dbReference type="Pfam" id="PF01820">
    <property type="entry name" value="Dala_Dala_lig_N"/>
    <property type="match status" value="1"/>
</dbReference>
<evidence type="ECO:0000256" key="7">
    <source>
        <dbReference type="ARBA" id="ARBA00022598"/>
    </source>
</evidence>
<dbReference type="GO" id="GO:0009252">
    <property type="term" value="P:peptidoglycan biosynthetic process"/>
    <property type="evidence" value="ECO:0007669"/>
    <property type="project" value="UniProtKB-UniRule"/>
</dbReference>
<keyword evidence="13 17" id="KW-0573">Peptidoglycan synthesis</keyword>
<dbReference type="InterPro" id="IPR011761">
    <property type="entry name" value="ATP-grasp"/>
</dbReference>
<dbReference type="Gene3D" id="3.40.50.20">
    <property type="match status" value="1"/>
</dbReference>
<dbReference type="FunFam" id="3.30.470.20:FF:000008">
    <property type="entry name" value="D-alanine--D-alanine ligase"/>
    <property type="match status" value="1"/>
</dbReference>
<organism evidence="22">
    <name type="scientific">Acidithiobacillus sulfuriphilus</name>
    <dbReference type="NCBI Taxonomy" id="1867749"/>
    <lineage>
        <taxon>Bacteria</taxon>
        <taxon>Pseudomonadati</taxon>
        <taxon>Pseudomonadota</taxon>
        <taxon>Acidithiobacillia</taxon>
        <taxon>Acidithiobacillales</taxon>
        <taxon>Acidithiobacillaceae</taxon>
        <taxon>Acidithiobacillus</taxon>
    </lineage>
</organism>
<dbReference type="NCBIfam" id="TIGR01205">
    <property type="entry name" value="D_ala_D_alaTIGR"/>
    <property type="match status" value="1"/>
</dbReference>
<dbReference type="EMBL" id="RIZI01000194">
    <property type="protein sequence ID" value="RNF57872.1"/>
    <property type="molecule type" value="Genomic_DNA"/>
</dbReference>
<dbReference type="InterPro" id="IPR013815">
    <property type="entry name" value="ATP_grasp_subdomain_1"/>
</dbReference>
<dbReference type="Gene3D" id="3.30.1490.20">
    <property type="entry name" value="ATP-grasp fold, A domain"/>
    <property type="match status" value="1"/>
</dbReference>
<feature type="active site" evidence="18">
    <location>
        <position position="277"/>
    </location>
</feature>
<feature type="binding site" evidence="19">
    <location>
        <position position="266"/>
    </location>
    <ligand>
        <name>Mg(2+)</name>
        <dbReference type="ChEBI" id="CHEBI:18420"/>
        <label>1</label>
    </ligand>
</feature>
<dbReference type="UniPathway" id="UPA00219"/>
<evidence type="ECO:0000256" key="2">
    <source>
        <dbReference type="ARBA" id="ARBA00003921"/>
    </source>
</evidence>
<evidence type="ECO:0000256" key="6">
    <source>
        <dbReference type="ARBA" id="ARBA00022490"/>
    </source>
</evidence>
<feature type="active site" evidence="18">
    <location>
        <position position="17"/>
    </location>
</feature>
<dbReference type="Gene3D" id="3.30.470.20">
    <property type="entry name" value="ATP-grasp fold, B domain"/>
    <property type="match status" value="1"/>
</dbReference>
<dbReference type="PIRSF" id="PIRSF039102">
    <property type="entry name" value="Ddl/VanB"/>
    <property type="match status" value="1"/>
</dbReference>
<comment type="pathway">
    <text evidence="17">Cell wall biogenesis; peptidoglycan biosynthesis.</text>
</comment>
<keyword evidence="12 17" id="KW-0133">Cell shape</keyword>
<comment type="cofactor">
    <cofactor evidence="1">
        <name>Mn(2+)</name>
        <dbReference type="ChEBI" id="CHEBI:29035"/>
    </cofactor>
</comment>
<evidence type="ECO:0000256" key="19">
    <source>
        <dbReference type="PIRSR" id="PIRSR039102-3"/>
    </source>
</evidence>
<comment type="subcellular location">
    <subcellularLocation>
        <location evidence="3 17">Cytoplasm</location>
    </subcellularLocation>
</comment>
<keyword evidence="10 20" id="KW-0067">ATP-binding</keyword>
<evidence type="ECO:0000256" key="11">
    <source>
        <dbReference type="ARBA" id="ARBA00022842"/>
    </source>
</evidence>
<keyword evidence="8 19" id="KW-0479">Metal-binding</keyword>
<evidence type="ECO:0000256" key="4">
    <source>
        <dbReference type="ARBA" id="ARBA00010871"/>
    </source>
</evidence>
<keyword evidence="15 17" id="KW-0961">Cell wall biogenesis/degradation</keyword>
<dbReference type="EC" id="6.3.2.4" evidence="5 17"/>
<dbReference type="PANTHER" id="PTHR23132:SF23">
    <property type="entry name" value="D-ALANINE--D-ALANINE LIGASE B"/>
    <property type="match status" value="1"/>
</dbReference>
<dbReference type="GO" id="GO:0071555">
    <property type="term" value="P:cell wall organization"/>
    <property type="evidence" value="ECO:0007669"/>
    <property type="project" value="UniProtKB-KW"/>
</dbReference>
<keyword evidence="7 17" id="KW-0436">Ligase</keyword>
<evidence type="ECO:0000256" key="20">
    <source>
        <dbReference type="PROSITE-ProRule" id="PRU00409"/>
    </source>
</evidence>
<dbReference type="InterPro" id="IPR016185">
    <property type="entry name" value="PreATP-grasp_dom_sf"/>
</dbReference>
<dbReference type="HAMAP" id="MF_00047">
    <property type="entry name" value="Dala_Dala_lig"/>
    <property type="match status" value="1"/>
</dbReference>
<keyword evidence="9 20" id="KW-0547">Nucleotide-binding</keyword>
<dbReference type="GO" id="GO:0008716">
    <property type="term" value="F:D-alanine-D-alanine ligase activity"/>
    <property type="evidence" value="ECO:0007669"/>
    <property type="project" value="UniProtKB-UniRule"/>
</dbReference>
<comment type="cofactor">
    <cofactor evidence="19">
        <name>Mg(2+)</name>
        <dbReference type="ChEBI" id="CHEBI:18420"/>
    </cofactor>
    <cofactor evidence="19">
        <name>Mn(2+)</name>
        <dbReference type="ChEBI" id="CHEBI:29035"/>
    </cofactor>
    <text evidence="19">Binds 2 magnesium or manganese ions per subunit.</text>
</comment>
<comment type="catalytic activity">
    <reaction evidence="16 17">
        <text>2 D-alanine + ATP = D-alanyl-D-alanine + ADP + phosphate + H(+)</text>
        <dbReference type="Rhea" id="RHEA:11224"/>
        <dbReference type="ChEBI" id="CHEBI:15378"/>
        <dbReference type="ChEBI" id="CHEBI:30616"/>
        <dbReference type="ChEBI" id="CHEBI:43474"/>
        <dbReference type="ChEBI" id="CHEBI:57416"/>
        <dbReference type="ChEBI" id="CHEBI:57822"/>
        <dbReference type="ChEBI" id="CHEBI:456216"/>
        <dbReference type="EC" id="6.3.2.4"/>
    </reaction>
</comment>
<evidence type="ECO:0000256" key="12">
    <source>
        <dbReference type="ARBA" id="ARBA00022960"/>
    </source>
</evidence>
<evidence type="ECO:0000256" key="16">
    <source>
        <dbReference type="ARBA" id="ARBA00047614"/>
    </source>
</evidence>
<dbReference type="PANTHER" id="PTHR23132">
    <property type="entry name" value="D-ALANINE--D-ALANINE LIGASE"/>
    <property type="match status" value="1"/>
</dbReference>
<dbReference type="GO" id="GO:0005829">
    <property type="term" value="C:cytosol"/>
    <property type="evidence" value="ECO:0007669"/>
    <property type="project" value="TreeGrafter"/>
</dbReference>
<keyword evidence="11 19" id="KW-0460">Magnesium</keyword>
<name>A0A3M8QQV5_9PROT</name>
<dbReference type="GO" id="GO:0005524">
    <property type="term" value="F:ATP binding"/>
    <property type="evidence" value="ECO:0007669"/>
    <property type="project" value="UniProtKB-UniRule"/>
</dbReference>
<evidence type="ECO:0000256" key="14">
    <source>
        <dbReference type="ARBA" id="ARBA00023211"/>
    </source>
</evidence>
<evidence type="ECO:0000256" key="9">
    <source>
        <dbReference type="ARBA" id="ARBA00022741"/>
    </source>
</evidence>
<dbReference type="NCBIfam" id="NF002378">
    <property type="entry name" value="PRK01372.1"/>
    <property type="match status" value="1"/>
</dbReference>
<dbReference type="Pfam" id="PF07478">
    <property type="entry name" value="Dala_Dala_lig_C"/>
    <property type="match status" value="1"/>
</dbReference>
<reference evidence="22" key="1">
    <citation type="submission" date="2018-10" db="EMBL/GenBank/DDBJ databases">
        <title>Acidithiobacillus sulfuriphilus sp. nov.: an extremely acidophilic sulfur-oxidizing chemolithotroph isolated from a neutral pH environment.</title>
        <authorList>
            <person name="Falagan C."/>
            <person name="Moya-Beltran A."/>
            <person name="Quatrini R."/>
            <person name="Johnson D.B."/>
        </authorList>
    </citation>
    <scope>NUCLEOTIDE SEQUENCE [LARGE SCALE GENOMIC DNA]</scope>
    <source>
        <strain evidence="22">CJ-2</strain>
    </source>
</reference>
<evidence type="ECO:0000259" key="21">
    <source>
        <dbReference type="PROSITE" id="PS50975"/>
    </source>
</evidence>
<evidence type="ECO:0000256" key="1">
    <source>
        <dbReference type="ARBA" id="ARBA00001936"/>
    </source>
</evidence>
<evidence type="ECO:0000256" key="17">
    <source>
        <dbReference type="HAMAP-Rule" id="MF_00047"/>
    </source>
</evidence>
<feature type="domain" description="ATP-grasp" evidence="21">
    <location>
        <begin position="104"/>
        <end position="299"/>
    </location>
</feature>
<dbReference type="PROSITE" id="PS50975">
    <property type="entry name" value="ATP_GRASP"/>
    <property type="match status" value="1"/>
</dbReference>
<evidence type="ECO:0000256" key="18">
    <source>
        <dbReference type="PIRSR" id="PIRSR039102-1"/>
    </source>
</evidence>
<evidence type="ECO:0000256" key="3">
    <source>
        <dbReference type="ARBA" id="ARBA00004496"/>
    </source>
</evidence>
<dbReference type="InterPro" id="IPR011127">
    <property type="entry name" value="Dala_Dala_lig_N"/>
</dbReference>
<feature type="binding site" evidence="19">
    <location>
        <position position="268"/>
    </location>
    <ligand>
        <name>Mg(2+)</name>
        <dbReference type="ChEBI" id="CHEBI:18420"/>
        <label>2</label>
    </ligand>
</feature>
<keyword evidence="6 17" id="KW-0963">Cytoplasm</keyword>
<evidence type="ECO:0000256" key="13">
    <source>
        <dbReference type="ARBA" id="ARBA00022984"/>
    </source>
</evidence>
<dbReference type="PROSITE" id="PS00843">
    <property type="entry name" value="DALA_DALA_LIGASE_1"/>
    <property type="match status" value="1"/>
</dbReference>
<dbReference type="InterPro" id="IPR011095">
    <property type="entry name" value="Dala_Dala_lig_C"/>
</dbReference>
<dbReference type="InterPro" id="IPR005905">
    <property type="entry name" value="D_ala_D_ala"/>
</dbReference>
<sequence length="308" mass="32449">MSEMPRVAVLYGGPSGEREVSLESGRNVLQALLQLGLDAVGIDVEARRIGAQLHASGAGMAFNVTHGSFGEDGVLQGCLEAQGIPYTGSAVLAAALSMDKWRSKQLWRAEGLPVPEGVLLRRAAAVPDLCAMLGLPFYIKPNRAGSSLGVSKIKAAGDIAAALAAAFAQDSEVICEGAILGREATVAVLDGQALPPIVIETPREFYDYTAKYLADDTRYLLPSGLGEHTDRQLQALALRAFAALDGRDWGRVDFMIDAAGQPFLLEMNSVPGMTSHSLVPMAAAAAGQDFNALCSTILRAAQRRVENG</sequence>
<comment type="similarity">
    <text evidence="4 17">Belongs to the D-alanine--D-alanine ligase family.</text>
</comment>
<gene>
    <name evidence="17" type="primary">ddl</name>
    <name evidence="22" type="ORF">EC580_13860</name>
</gene>
<evidence type="ECO:0000256" key="8">
    <source>
        <dbReference type="ARBA" id="ARBA00022723"/>
    </source>
</evidence>
<evidence type="ECO:0000313" key="22">
    <source>
        <dbReference type="EMBL" id="RNF57872.1"/>
    </source>
</evidence>
<comment type="function">
    <text evidence="2 17">Cell wall formation.</text>
</comment>
<evidence type="ECO:0000256" key="15">
    <source>
        <dbReference type="ARBA" id="ARBA00023316"/>
    </source>
</evidence>
<dbReference type="GO" id="GO:0046872">
    <property type="term" value="F:metal ion binding"/>
    <property type="evidence" value="ECO:0007669"/>
    <property type="project" value="UniProtKB-KW"/>
</dbReference>
<dbReference type="PROSITE" id="PS00844">
    <property type="entry name" value="DALA_DALA_LIGASE_2"/>
    <property type="match status" value="1"/>
</dbReference>
<comment type="caution">
    <text evidence="22">The sequence shown here is derived from an EMBL/GenBank/DDBJ whole genome shotgun (WGS) entry which is preliminary data.</text>
</comment>
<protein>
    <recommendedName>
        <fullName evidence="5 17">D-alanine--D-alanine ligase</fullName>
        <ecNumber evidence="5 17">6.3.2.4</ecNumber>
    </recommendedName>
    <alternativeName>
        <fullName evidence="17">D-Ala-D-Ala ligase</fullName>
    </alternativeName>
    <alternativeName>
        <fullName evidence="17">D-alanylalanine synthetase</fullName>
    </alternativeName>
</protein>